<evidence type="ECO:0000313" key="2">
    <source>
        <dbReference type="Proteomes" id="UP001173802"/>
    </source>
</evidence>
<protein>
    <submittedName>
        <fullName evidence="1">Dihydropteroate synthase</fullName>
        <ecNumber evidence="1">2.5.1.15</ecNumber>
    </submittedName>
</protein>
<dbReference type="EC" id="2.5.1.15" evidence="1"/>
<name>A0ACC6FVM5_9HELI</name>
<gene>
    <name evidence="1" type="primary">folP</name>
    <name evidence="1" type="ORF">NYG90_09420</name>
</gene>
<sequence>MHCTRIAPEFLRSTLESIGADRAGAKIMRKKGEIFLFFLHDLSVPQLHILKQELLSVGGDLATPRDAILSQNPPYNALLIATRSQLERVIAKCRVQPFGLKILSHTLQAHLDSGHGDSDLGRQCGSVGVFAEGTDWASANIPKKRQSSHSPTAIPRILEEEKRTENKKVDSSSNAYFLSLRALLRKAWQSIQKYTNPLESTFEKTAQEIQTLQKADSSDTPIFATTKTMDCHAVQTPLAMTEKSTASKNEDSRNEYFLSSSRDFRKEVVAIHKGAQVDSSFSAQNASTLSDSTKDSRIVDEKSGHSRSFFSKSGLCKPRKEIRLGCLSSGDEIPDSSLKAESPKSHKAIMAIINLTPDSFYAPSRHTATRAIESIQELLAQGARLIDIGAASSRPGSPLISAQEEIARLKEVCAYIKRENLNSKARFSIDTYNAKTAAYALESGFTIVNDVRALSDSDMPAVVRDFGADFILMHTKGTPETMASLAHYTHLINEVDEFFARKLELLESNNVGEVILDIGFGFAKNSAQNLALIQHLAHFKHFGKRLLVGASQKSTIGEIIDAPNPHDRLSGTLSLHLLALQNGADIIRAHHYKEHSDMLKILHAYAQPSLLPSDL</sequence>
<organism evidence="1 2">
    <name type="scientific">Helicobacter zhangjianzhongii</name>
    <dbReference type="NCBI Taxonomy" id="2974574"/>
    <lineage>
        <taxon>Bacteria</taxon>
        <taxon>Pseudomonadati</taxon>
        <taxon>Campylobacterota</taxon>
        <taxon>Epsilonproteobacteria</taxon>
        <taxon>Campylobacterales</taxon>
        <taxon>Helicobacteraceae</taxon>
        <taxon>Helicobacter</taxon>
    </lineage>
</organism>
<proteinExistence type="predicted"/>
<keyword evidence="1" id="KW-0808">Transferase</keyword>
<accession>A0ACC6FVM5</accession>
<evidence type="ECO:0000313" key="1">
    <source>
        <dbReference type="EMBL" id="MDL0082882.1"/>
    </source>
</evidence>
<dbReference type="EMBL" id="JANURN010000010">
    <property type="protein sequence ID" value="MDL0082882.1"/>
    <property type="molecule type" value="Genomic_DNA"/>
</dbReference>
<comment type="caution">
    <text evidence="1">The sequence shown here is derived from an EMBL/GenBank/DDBJ whole genome shotgun (WGS) entry which is preliminary data.</text>
</comment>
<reference evidence="1 2" key="1">
    <citation type="journal article" date="2023" name="Microorganisms">
        <title>Isolation and Genomic Characteristics of Cat-Borne Campylobacter felis sp. nov. and Sheep-Borne Campylobacter ovis sp. nov.</title>
        <authorList>
            <person name="Wang H."/>
            <person name="Li Y."/>
            <person name="Gu Y."/>
            <person name="Zhou G."/>
            <person name="Chen X."/>
            <person name="Zhang X."/>
            <person name="Shao Z."/>
            <person name="Zhang J."/>
            <person name="Zhang M."/>
        </authorList>
    </citation>
    <scope>NUCLEOTIDE SEQUENCE [LARGE SCALE GENOMIC DNA]</scope>
    <source>
        <strain evidence="1 2">XJK30-2</strain>
    </source>
</reference>
<dbReference type="Proteomes" id="UP001173802">
    <property type="component" value="Unassembled WGS sequence"/>
</dbReference>
<keyword evidence="2" id="KW-1185">Reference proteome</keyword>